<comment type="caution">
    <text evidence="1">The sequence shown here is derived from an EMBL/GenBank/DDBJ whole genome shotgun (WGS) entry which is preliminary data.</text>
</comment>
<dbReference type="GO" id="GO:0030246">
    <property type="term" value="F:carbohydrate binding"/>
    <property type="evidence" value="ECO:0007669"/>
    <property type="project" value="InterPro"/>
</dbReference>
<accession>A0A8X8IGF8</accession>
<reference evidence="1 2" key="1">
    <citation type="submission" date="2016-10" db="EMBL/GenBank/DDBJ databases">
        <authorList>
            <person name="Varghese N."/>
            <person name="Submissions S."/>
        </authorList>
    </citation>
    <scope>NUCLEOTIDE SEQUENCE [LARGE SCALE GENOMIC DNA]</scope>
    <source>
        <strain evidence="1 2">DSM 25353</strain>
    </source>
</reference>
<dbReference type="SUPFAM" id="SSF49452">
    <property type="entry name" value="Starch-binding domain-like"/>
    <property type="match status" value="1"/>
</dbReference>
<sequence>MKNKKLSLLAIAVITAGLFAFKPFFGGTVKGTVAPPEAGVRAWVLSATDTLKANVSQGAFEIADVKPGLYKLIIEAKPPFKNTSKDGIQVTDGGTVDVGEIKLSQ</sequence>
<dbReference type="RefSeq" id="WP_092724537.1">
    <property type="nucleotide sequence ID" value="NZ_FNNO01000011.1"/>
</dbReference>
<keyword evidence="2" id="KW-1185">Reference proteome</keyword>
<dbReference type="Gene3D" id="2.60.40.1120">
    <property type="entry name" value="Carboxypeptidase-like, regulatory domain"/>
    <property type="match status" value="1"/>
</dbReference>
<name>A0A8X8IGF8_9BACT</name>
<organism evidence="1 2">
    <name type="scientific">Hydrobacter penzbergensis</name>
    <dbReference type="NCBI Taxonomy" id="1235997"/>
    <lineage>
        <taxon>Bacteria</taxon>
        <taxon>Pseudomonadati</taxon>
        <taxon>Bacteroidota</taxon>
        <taxon>Chitinophagia</taxon>
        <taxon>Chitinophagales</taxon>
        <taxon>Chitinophagaceae</taxon>
        <taxon>Hydrobacter</taxon>
    </lineage>
</organism>
<dbReference type="Proteomes" id="UP000198711">
    <property type="component" value="Unassembled WGS sequence"/>
</dbReference>
<evidence type="ECO:0008006" key="3">
    <source>
        <dbReference type="Google" id="ProtNLM"/>
    </source>
</evidence>
<proteinExistence type="predicted"/>
<protein>
    <recommendedName>
        <fullName evidence="3">Carboxypeptidase regulatory-like domain-containing protein</fullName>
    </recommendedName>
</protein>
<dbReference type="AlphaFoldDB" id="A0A8X8IGF8"/>
<dbReference type="InterPro" id="IPR013784">
    <property type="entry name" value="Carb-bd-like_fold"/>
</dbReference>
<evidence type="ECO:0000313" key="1">
    <source>
        <dbReference type="EMBL" id="SDX23326.1"/>
    </source>
</evidence>
<gene>
    <name evidence="1" type="ORF">SAMN05444410_11180</name>
</gene>
<dbReference type="EMBL" id="FNNO01000011">
    <property type="protein sequence ID" value="SDX23326.1"/>
    <property type="molecule type" value="Genomic_DNA"/>
</dbReference>
<evidence type="ECO:0000313" key="2">
    <source>
        <dbReference type="Proteomes" id="UP000198711"/>
    </source>
</evidence>